<dbReference type="Proteomes" id="UP000015101">
    <property type="component" value="Unassembled WGS sequence"/>
</dbReference>
<reference evidence="7" key="3">
    <citation type="submission" date="2015-06" db="UniProtKB">
        <authorList>
            <consortium name="EnsemblMetazoa"/>
        </authorList>
    </citation>
    <scope>IDENTIFICATION</scope>
</reference>
<gene>
    <name evidence="7" type="primary">20195964</name>
    <name evidence="6" type="ORF">HELRODRAFT_126878</name>
</gene>
<keyword evidence="1" id="KW-0479">Metal-binding</keyword>
<dbReference type="EMBL" id="AMQM01008196">
    <property type="status" value="NOT_ANNOTATED_CDS"/>
    <property type="molecule type" value="Genomic_DNA"/>
</dbReference>
<evidence type="ECO:0000313" key="8">
    <source>
        <dbReference type="Proteomes" id="UP000015101"/>
    </source>
</evidence>
<dbReference type="HOGENOM" id="CLU_152036_0_0_1"/>
<dbReference type="OrthoDB" id="62364at2759"/>
<dbReference type="GeneID" id="20195964"/>
<reference evidence="6 8" key="2">
    <citation type="journal article" date="2013" name="Nature">
        <title>Insights into bilaterian evolution from three spiralian genomes.</title>
        <authorList>
            <person name="Simakov O."/>
            <person name="Marletaz F."/>
            <person name="Cho S.J."/>
            <person name="Edsinger-Gonzales E."/>
            <person name="Havlak P."/>
            <person name="Hellsten U."/>
            <person name="Kuo D.H."/>
            <person name="Larsson T."/>
            <person name="Lv J."/>
            <person name="Arendt D."/>
            <person name="Savage R."/>
            <person name="Osoegawa K."/>
            <person name="de Jong P."/>
            <person name="Grimwood J."/>
            <person name="Chapman J.A."/>
            <person name="Shapiro H."/>
            <person name="Aerts A."/>
            <person name="Otillar R.P."/>
            <person name="Terry A.Y."/>
            <person name="Boore J.L."/>
            <person name="Grigoriev I.V."/>
            <person name="Lindberg D.R."/>
            <person name="Seaver E.C."/>
            <person name="Weisblat D.A."/>
            <person name="Putnam N.H."/>
            <person name="Rokhsar D.S."/>
        </authorList>
    </citation>
    <scope>NUCLEOTIDE SEQUENCE</scope>
</reference>
<dbReference type="SMART" id="SM01175">
    <property type="entry name" value="DUF4206"/>
    <property type="match status" value="1"/>
</dbReference>
<evidence type="ECO:0000313" key="6">
    <source>
        <dbReference type="EMBL" id="ESN90965.1"/>
    </source>
</evidence>
<dbReference type="PANTHER" id="PTHR12326">
    <property type="entry name" value="PLECKSTRIN HOMOLOGY DOMAIN CONTAINING PROTEIN"/>
    <property type="match status" value="1"/>
</dbReference>
<dbReference type="EMBL" id="KB097736">
    <property type="protein sequence ID" value="ESN90965.1"/>
    <property type="molecule type" value="Genomic_DNA"/>
</dbReference>
<accession>T1EHB4</accession>
<dbReference type="CTD" id="20195964"/>
<keyword evidence="4" id="KW-0862">Zinc</keyword>
<feature type="domain" description="Rubicon Homology" evidence="5">
    <location>
        <begin position="1"/>
        <end position="124"/>
    </location>
</feature>
<sequence length="124" mass="14211">ARTKLRSLKTYLQTCRSELLKELHRLLNGHEHLYQHVHQYSIEDLVSVPSGSLLKTLNKSITFAVDHVRSCPLCSQKGFYCEICRADKIIYPFEVDNTVRCPSCKALYHASCKTPQVSCPKCLR</sequence>
<evidence type="ECO:0000256" key="4">
    <source>
        <dbReference type="ARBA" id="ARBA00022833"/>
    </source>
</evidence>
<organism evidence="7 8">
    <name type="scientific">Helobdella robusta</name>
    <name type="common">Californian leech</name>
    <dbReference type="NCBI Taxonomy" id="6412"/>
    <lineage>
        <taxon>Eukaryota</taxon>
        <taxon>Metazoa</taxon>
        <taxon>Spiralia</taxon>
        <taxon>Lophotrochozoa</taxon>
        <taxon>Annelida</taxon>
        <taxon>Clitellata</taxon>
        <taxon>Hirudinea</taxon>
        <taxon>Rhynchobdellida</taxon>
        <taxon>Glossiphoniidae</taxon>
        <taxon>Helobdella</taxon>
    </lineage>
</organism>
<keyword evidence="3" id="KW-0863">Zinc-finger</keyword>
<dbReference type="EnsemblMetazoa" id="HelroT126878">
    <property type="protein sequence ID" value="HelroP126878"/>
    <property type="gene ID" value="HelroG126878"/>
</dbReference>
<dbReference type="InterPro" id="IPR051366">
    <property type="entry name" value="DEF8"/>
</dbReference>
<dbReference type="InterPro" id="IPR025258">
    <property type="entry name" value="RH_dom"/>
</dbReference>
<evidence type="ECO:0000256" key="1">
    <source>
        <dbReference type="ARBA" id="ARBA00022723"/>
    </source>
</evidence>
<dbReference type="AlphaFoldDB" id="T1EHB4"/>
<dbReference type="RefSeq" id="XP_009030947.1">
    <property type="nucleotide sequence ID" value="XM_009032699.1"/>
</dbReference>
<keyword evidence="2" id="KW-0677">Repeat</keyword>
<evidence type="ECO:0000313" key="7">
    <source>
        <dbReference type="EnsemblMetazoa" id="HelroP126878"/>
    </source>
</evidence>
<evidence type="ECO:0000256" key="2">
    <source>
        <dbReference type="ARBA" id="ARBA00022737"/>
    </source>
</evidence>
<dbReference type="STRING" id="6412.T1EHB4"/>
<dbReference type="InParanoid" id="T1EHB4"/>
<dbReference type="OMA" id="TIFHQSC"/>
<protein>
    <recommendedName>
        <fullName evidence="5">Rubicon Homology domain-containing protein</fullName>
    </recommendedName>
</protein>
<evidence type="ECO:0000256" key="3">
    <source>
        <dbReference type="ARBA" id="ARBA00022771"/>
    </source>
</evidence>
<dbReference type="KEGG" id="hro:HELRODRAFT_126878"/>
<proteinExistence type="predicted"/>
<dbReference type="PANTHER" id="PTHR12326:SF12">
    <property type="entry name" value="PLECKSTRIN HOMOLOGY AND RUN DOMAIN CONTAINING M1"/>
    <property type="match status" value="1"/>
</dbReference>
<dbReference type="Pfam" id="PF13901">
    <property type="entry name" value="RH_dom"/>
    <property type="match status" value="1"/>
</dbReference>
<reference evidence="8" key="1">
    <citation type="submission" date="2012-12" db="EMBL/GenBank/DDBJ databases">
        <authorList>
            <person name="Hellsten U."/>
            <person name="Grimwood J."/>
            <person name="Chapman J.A."/>
            <person name="Shapiro H."/>
            <person name="Aerts A."/>
            <person name="Otillar R.P."/>
            <person name="Terry A.Y."/>
            <person name="Boore J.L."/>
            <person name="Simakov O."/>
            <person name="Marletaz F."/>
            <person name="Cho S.-J."/>
            <person name="Edsinger-Gonzales E."/>
            <person name="Havlak P."/>
            <person name="Kuo D.-H."/>
            <person name="Larsson T."/>
            <person name="Lv J."/>
            <person name="Arendt D."/>
            <person name="Savage R."/>
            <person name="Osoegawa K."/>
            <person name="de Jong P."/>
            <person name="Lindberg D.R."/>
            <person name="Seaver E.C."/>
            <person name="Weisblat D.A."/>
            <person name="Putnam N.H."/>
            <person name="Grigoriev I.V."/>
            <person name="Rokhsar D.S."/>
        </authorList>
    </citation>
    <scope>NUCLEOTIDE SEQUENCE</scope>
</reference>
<dbReference type="eggNOG" id="KOG1829">
    <property type="taxonomic scope" value="Eukaryota"/>
</dbReference>
<dbReference type="GO" id="GO:0008270">
    <property type="term" value="F:zinc ion binding"/>
    <property type="evidence" value="ECO:0007669"/>
    <property type="project" value="UniProtKB-KW"/>
</dbReference>
<evidence type="ECO:0000259" key="5">
    <source>
        <dbReference type="SMART" id="SM01175"/>
    </source>
</evidence>
<keyword evidence="8" id="KW-1185">Reference proteome</keyword>
<name>T1EHB4_HELRO</name>